<name>A0AAN8ZZ07_HALRR</name>
<comment type="caution">
    <text evidence="1">The sequence shown here is derived from an EMBL/GenBank/DDBJ whole genome shotgun (WGS) entry which is preliminary data.</text>
</comment>
<accession>A0AAN8ZZ07</accession>
<proteinExistence type="predicted"/>
<organism evidence="1 2">
    <name type="scientific">Halocaridina rubra</name>
    <name type="common">Hawaiian red shrimp</name>
    <dbReference type="NCBI Taxonomy" id="373956"/>
    <lineage>
        <taxon>Eukaryota</taxon>
        <taxon>Metazoa</taxon>
        <taxon>Ecdysozoa</taxon>
        <taxon>Arthropoda</taxon>
        <taxon>Crustacea</taxon>
        <taxon>Multicrustacea</taxon>
        <taxon>Malacostraca</taxon>
        <taxon>Eumalacostraca</taxon>
        <taxon>Eucarida</taxon>
        <taxon>Decapoda</taxon>
        <taxon>Pleocyemata</taxon>
        <taxon>Caridea</taxon>
        <taxon>Atyoidea</taxon>
        <taxon>Atyidae</taxon>
        <taxon>Halocaridina</taxon>
    </lineage>
</organism>
<evidence type="ECO:0000313" key="2">
    <source>
        <dbReference type="Proteomes" id="UP001381693"/>
    </source>
</evidence>
<sequence length="74" mass="8393">TRWPSRFRRVVLREESADGFASSGHYFPSLSIAGVFFVQGRLLLRLFLLHGAFHAIRQCSCHTESSGPEELEDI</sequence>
<dbReference type="AlphaFoldDB" id="A0AAN8ZZ07"/>
<dbReference type="Proteomes" id="UP001381693">
    <property type="component" value="Unassembled WGS sequence"/>
</dbReference>
<feature type="non-terminal residue" evidence="1">
    <location>
        <position position="1"/>
    </location>
</feature>
<gene>
    <name evidence="1" type="ORF">SK128_019776</name>
</gene>
<evidence type="ECO:0000313" key="1">
    <source>
        <dbReference type="EMBL" id="KAK7066085.1"/>
    </source>
</evidence>
<protein>
    <submittedName>
        <fullName evidence="1">Uncharacterized protein</fullName>
    </submittedName>
</protein>
<reference evidence="1 2" key="1">
    <citation type="submission" date="2023-11" db="EMBL/GenBank/DDBJ databases">
        <title>Halocaridina rubra genome assembly.</title>
        <authorList>
            <person name="Smith C."/>
        </authorList>
    </citation>
    <scope>NUCLEOTIDE SEQUENCE [LARGE SCALE GENOMIC DNA]</scope>
    <source>
        <strain evidence="1">EP-1</strain>
        <tissue evidence="1">Whole</tissue>
    </source>
</reference>
<keyword evidence="2" id="KW-1185">Reference proteome</keyword>
<feature type="non-terminal residue" evidence="1">
    <location>
        <position position="74"/>
    </location>
</feature>
<dbReference type="EMBL" id="JAXCGZ010019452">
    <property type="protein sequence ID" value="KAK7066085.1"/>
    <property type="molecule type" value="Genomic_DNA"/>
</dbReference>